<dbReference type="InterPro" id="IPR036457">
    <property type="entry name" value="PPM-type-like_dom_sf"/>
</dbReference>
<organism evidence="2 3">
    <name type="scientific">Talaromyces atroroseus</name>
    <dbReference type="NCBI Taxonomy" id="1441469"/>
    <lineage>
        <taxon>Eukaryota</taxon>
        <taxon>Fungi</taxon>
        <taxon>Dikarya</taxon>
        <taxon>Ascomycota</taxon>
        <taxon>Pezizomycotina</taxon>
        <taxon>Eurotiomycetes</taxon>
        <taxon>Eurotiomycetidae</taxon>
        <taxon>Eurotiales</taxon>
        <taxon>Trichocomaceae</taxon>
        <taxon>Talaromyces</taxon>
        <taxon>Talaromyces sect. Trachyspermi</taxon>
    </lineage>
</organism>
<reference evidence="2" key="1">
    <citation type="submission" date="2015-06" db="EMBL/GenBank/DDBJ databases">
        <title>Talaromyces atroroseus IBT 11181 draft genome.</title>
        <authorList>
            <person name="Rasmussen K.B."/>
            <person name="Rasmussen S."/>
            <person name="Petersen B."/>
            <person name="Sicheritz-Ponten T."/>
            <person name="Mortensen U.H."/>
            <person name="Thrane U."/>
        </authorList>
    </citation>
    <scope>NUCLEOTIDE SEQUENCE [LARGE SCALE GENOMIC DNA]</scope>
    <source>
        <strain evidence="2">IBT 11181</strain>
    </source>
</reference>
<comment type="caution">
    <text evidence="2">The sequence shown here is derived from an EMBL/GenBank/DDBJ whole genome shotgun (WGS) entry which is preliminary data.</text>
</comment>
<dbReference type="STRING" id="1441469.A0A225AE07"/>
<name>A0A225AE07_TALAT</name>
<dbReference type="FunFam" id="3.60.40.10:FF:000118">
    <property type="entry name" value="Phosphatase 2C-like domain-containing protein"/>
    <property type="match status" value="1"/>
</dbReference>
<dbReference type="EMBL" id="LFMY01000007">
    <property type="protein sequence ID" value="OKL59452.1"/>
    <property type="molecule type" value="Genomic_DNA"/>
</dbReference>
<dbReference type="InterPro" id="IPR039123">
    <property type="entry name" value="PPTC7"/>
</dbReference>
<protein>
    <recommendedName>
        <fullName evidence="1">PPM-type phosphatase domain-containing protein</fullName>
    </recommendedName>
</protein>
<evidence type="ECO:0000313" key="2">
    <source>
        <dbReference type="EMBL" id="OKL59452.1"/>
    </source>
</evidence>
<gene>
    <name evidence="2" type="ORF">UA08_05120</name>
</gene>
<feature type="domain" description="PPM-type phosphatase" evidence="1">
    <location>
        <begin position="627"/>
        <end position="907"/>
    </location>
</feature>
<dbReference type="PANTHER" id="PTHR12320:SF24">
    <property type="entry name" value="PROTEIN PHOSPHATASE"/>
    <property type="match status" value="1"/>
</dbReference>
<dbReference type="SUPFAM" id="SSF81606">
    <property type="entry name" value="PP2C-like"/>
    <property type="match status" value="1"/>
</dbReference>
<dbReference type="AlphaFoldDB" id="A0A225AE07"/>
<dbReference type="RefSeq" id="XP_020119573.1">
    <property type="nucleotide sequence ID" value="XM_020267407.1"/>
</dbReference>
<evidence type="ECO:0000259" key="1">
    <source>
        <dbReference type="PROSITE" id="PS51746"/>
    </source>
</evidence>
<keyword evidence="3" id="KW-1185">Reference proteome</keyword>
<evidence type="ECO:0000313" key="3">
    <source>
        <dbReference type="Proteomes" id="UP000214365"/>
    </source>
</evidence>
<dbReference type="PANTHER" id="PTHR12320">
    <property type="entry name" value="PROTEIN PHOSPHATASE 2C"/>
    <property type="match status" value="1"/>
</dbReference>
<dbReference type="GO" id="GO:0004722">
    <property type="term" value="F:protein serine/threonine phosphatase activity"/>
    <property type="evidence" value="ECO:0007669"/>
    <property type="project" value="TreeGrafter"/>
</dbReference>
<dbReference type="Gene3D" id="3.60.40.10">
    <property type="entry name" value="PPM-type phosphatase domain"/>
    <property type="match status" value="1"/>
</dbReference>
<sequence>MRFLPFFAHRSQRTASDRSYTSTSSDFTMDSFTTSLFSSPSCFQPNFSDIPQSPHSSVEIQGITEDLCPLNRQQLAILRPPHQFFSPPKHGDTPYAINSEDWYQENCDPVDQCKRSFYIALKSPEDIWDSVYGTTGVVYGIAKVFIALCRSFRVDLHTPTANILIGVENAEQELKNGSVVDFVFAIEDLYFSLYARLEVEIALLHFCSSFISRGRKPKHSTSPTLPDPNHVYTILNVCRDVLDDKSVCSAFDGRLVSYHKRLYVEEMNRRYIFEGTLPLDPTGYRAHVNERVKDPNSSAYRHWCQIYPELQHLSVDILAFLSEKYHPIYPCPVRKQNEFAFKTPNTNFLSNKFAAAWEENMICAHRLCSLAKIQGKAVGELRREEEAFNVIRYASEQKCICLDICSCSRICTRSGSTLCPCSGRWLRGVLTHQPESGDSIREKSTVMGELTYESLAALKRELPDDLVQRELLGGINIIREEMIKQRVNIYAAETGEINFTFCYERSRPCAPSVHHCMGMVVVYSPALHATRPTVIRLRGLGSQLQHRSAASKLHFVSSQLHGYHSARPGYGLRTPSPDNVETLSSKSPFYFETGYALRPKRSSRPFPPPFVSIPSSSFSDPLTTHFQSQDRRPQVGNELIRGLTNGDDAILASDLSLGVNDGVGAWATKPEGHAAVSLGRLWSRLIIHFWALECERQVSSASTPDTVGFLQNAYEETVAATKQWLGTTTSATALLHNVEQGSDVKPLLYVTNIGDCQIVVIRPRDRKVLFKSREQWHWFDCPYQLGTNSVDQPRNDAVLSVVELEEGDIVLAVSDGVTDNLWGHEILDNILESVEKWEAGDIGKYGAEREAEAPTCMVFAARRLLNAALTIAFDPFADSPYMEKAIDEGLTIEGGKMDDISVVIGQCKRRV</sequence>
<dbReference type="OrthoDB" id="4158501at2759"/>
<dbReference type="Proteomes" id="UP000214365">
    <property type="component" value="Unassembled WGS sequence"/>
</dbReference>
<dbReference type="PROSITE" id="PS51746">
    <property type="entry name" value="PPM_2"/>
    <property type="match status" value="1"/>
</dbReference>
<dbReference type="InterPro" id="IPR001932">
    <property type="entry name" value="PPM-type_phosphatase-like_dom"/>
</dbReference>
<proteinExistence type="predicted"/>
<accession>A0A225AE07</accession>
<dbReference type="GeneID" id="31004876"/>